<dbReference type="PANTHER" id="PTHR40619:SF3">
    <property type="entry name" value="FUNGAL STAND N-TERMINAL GOODBYE DOMAIN-CONTAINING PROTEIN"/>
    <property type="match status" value="1"/>
</dbReference>
<gene>
    <name evidence="2" type="ORF">BJX63DRAFT_114605</name>
</gene>
<evidence type="ECO:0000313" key="3">
    <source>
        <dbReference type="Proteomes" id="UP001610334"/>
    </source>
</evidence>
<protein>
    <submittedName>
        <fullName evidence="2">Uncharacterized protein</fullName>
    </submittedName>
</protein>
<dbReference type="Proteomes" id="UP001610334">
    <property type="component" value="Unassembled WGS sequence"/>
</dbReference>
<evidence type="ECO:0000313" key="2">
    <source>
        <dbReference type="EMBL" id="KAL2802437.1"/>
    </source>
</evidence>
<sequence length="613" mass="69479">MGLPTGKADDSGQTNATNFMRGLDGRDHPALDTRVRTGVAYDPDKRRWTRTLTANSSTSDDGLNEIYKECFIARDEFLGIVDNYRRKHGQQPIQHNLSYDWKDVETTMTQACDVLDGLATSDQEVQGYTGKIRKAFRAFCRNAKDAKAFIAFIPSNFLFSAALCAGLQTVFTAMEQAGYHRGVVYRTLERLPGILNDRAVSLENLPEDEEIHRRMANLYEATLKTLQIILKWFYKSSLKSGLRALVQPSAPADKLNDCLEEVKWWAEQVKERALFLSQKLGDQSMQLQYETLYLQQAAVDMQNHVGGDVQEVLRRLEVLNNLAIVLVDTANQISTRMQQSRLDKDAPRIKSRLVAPPGVVEELLNLFEYDATLMPRDCTNILKLNPNKDDLDEDRIMAMIQSPRLRSWLAIDESSTLLINGQGRATPKSETSHTAAKLVESLLRITAEKPSIITLAYFCGQHQRLASDVYANPSELVMNLLLQLIDGYRGFSQGELKRCLQDVDPRNVVSLCQVFKRLVARLPIDIFLYIVVDGISFFSEPADRGEQTATLVHQLVELPAEPTKATVKLMFTCPTKAIFVENIFEEEEIVNLPRQPKPSQWNQSRWKNFLVNR</sequence>
<comment type="caution">
    <text evidence="2">The sequence shown here is derived from an EMBL/GenBank/DDBJ whole genome shotgun (WGS) entry which is preliminary data.</text>
</comment>
<name>A0ABR4GTS5_9EURO</name>
<feature type="region of interest" description="Disordered" evidence="1">
    <location>
        <begin position="1"/>
        <end position="31"/>
    </location>
</feature>
<reference evidence="2 3" key="1">
    <citation type="submission" date="2024-07" db="EMBL/GenBank/DDBJ databases">
        <title>Section-level genome sequencing and comparative genomics of Aspergillus sections Usti and Cavernicolus.</title>
        <authorList>
            <consortium name="Lawrence Berkeley National Laboratory"/>
            <person name="Nybo J.L."/>
            <person name="Vesth T.C."/>
            <person name="Theobald S."/>
            <person name="Frisvad J.C."/>
            <person name="Larsen T.O."/>
            <person name="Kjaerboelling I."/>
            <person name="Rothschild-Mancinelli K."/>
            <person name="Lyhne E.K."/>
            <person name="Kogle M.E."/>
            <person name="Barry K."/>
            <person name="Clum A."/>
            <person name="Na H."/>
            <person name="Ledsgaard L."/>
            <person name="Lin J."/>
            <person name="Lipzen A."/>
            <person name="Kuo A."/>
            <person name="Riley R."/>
            <person name="Mondo S."/>
            <person name="Labutti K."/>
            <person name="Haridas S."/>
            <person name="Pangalinan J."/>
            <person name="Salamov A.A."/>
            <person name="Simmons B.A."/>
            <person name="Magnuson J.K."/>
            <person name="Chen J."/>
            <person name="Drula E."/>
            <person name="Henrissat B."/>
            <person name="Wiebenga A."/>
            <person name="Lubbers R.J."/>
            <person name="Gomes A.C."/>
            <person name="Makela M.R."/>
            <person name="Stajich J."/>
            <person name="Grigoriev I.V."/>
            <person name="Mortensen U.H."/>
            <person name="De Vries R.P."/>
            <person name="Baker S.E."/>
            <person name="Andersen M.R."/>
        </authorList>
    </citation>
    <scope>NUCLEOTIDE SEQUENCE [LARGE SCALE GENOMIC DNA]</scope>
    <source>
        <strain evidence="2 3">CBS 588.65</strain>
    </source>
</reference>
<accession>A0ABR4GTS5</accession>
<evidence type="ECO:0000256" key="1">
    <source>
        <dbReference type="SAM" id="MobiDB-lite"/>
    </source>
</evidence>
<keyword evidence="3" id="KW-1185">Reference proteome</keyword>
<organism evidence="2 3">
    <name type="scientific">Aspergillus granulosus</name>
    <dbReference type="NCBI Taxonomy" id="176169"/>
    <lineage>
        <taxon>Eukaryota</taxon>
        <taxon>Fungi</taxon>
        <taxon>Dikarya</taxon>
        <taxon>Ascomycota</taxon>
        <taxon>Pezizomycotina</taxon>
        <taxon>Eurotiomycetes</taxon>
        <taxon>Eurotiomycetidae</taxon>
        <taxon>Eurotiales</taxon>
        <taxon>Aspergillaceae</taxon>
        <taxon>Aspergillus</taxon>
        <taxon>Aspergillus subgen. Nidulantes</taxon>
    </lineage>
</organism>
<dbReference type="EMBL" id="JBFXLT010000183">
    <property type="protein sequence ID" value="KAL2802437.1"/>
    <property type="molecule type" value="Genomic_DNA"/>
</dbReference>
<dbReference type="PANTHER" id="PTHR40619">
    <property type="entry name" value="FUNGAL STAND N-TERMINAL GOODBYE DOMAIN-CONTAINING PROTEIN"/>
    <property type="match status" value="1"/>
</dbReference>
<proteinExistence type="predicted"/>